<protein>
    <submittedName>
        <fullName evidence="1">(Mediterranean fruit fly) hypothetical protein</fullName>
    </submittedName>
</protein>
<dbReference type="AlphaFoldDB" id="A0A811URT8"/>
<keyword evidence="2" id="KW-1185">Reference proteome</keyword>
<accession>A0A811URT8</accession>
<dbReference type="EMBL" id="CAJHJT010000023">
    <property type="protein sequence ID" value="CAD7001424.1"/>
    <property type="molecule type" value="Genomic_DNA"/>
</dbReference>
<gene>
    <name evidence="1" type="ORF">CCAP1982_LOCUS9921</name>
</gene>
<comment type="caution">
    <text evidence="1">The sequence shown here is derived from an EMBL/GenBank/DDBJ whole genome shotgun (WGS) entry which is preliminary data.</text>
</comment>
<name>A0A811URT8_CERCA</name>
<sequence>MSSLKVRDSALKAISNQTLSNGLDSVAPNKKWNWPLGEERYTIAKANFKRLITPPTVPFPGITTTRSASIPLPKLQFPQCQRVPPISKLAYETCKQWELSQVDDFPAYSMLHDLLETRARSLEMVPIAFKNTKPTVKNVLHAMHNQSNLERAKLAAIKEEGACINYLSKGHVFVKCRSLSSSHICQCHHHTLLHSSLNSQPTEPANISLHYADFERVILLAIAEVLLKDYANR</sequence>
<proteinExistence type="predicted"/>
<evidence type="ECO:0000313" key="2">
    <source>
        <dbReference type="Proteomes" id="UP000606786"/>
    </source>
</evidence>
<reference evidence="1" key="1">
    <citation type="submission" date="2020-11" db="EMBL/GenBank/DDBJ databases">
        <authorList>
            <person name="Whitehead M."/>
        </authorList>
    </citation>
    <scope>NUCLEOTIDE SEQUENCE</scope>
    <source>
        <strain evidence="1">EGII</strain>
    </source>
</reference>
<dbReference type="Proteomes" id="UP000606786">
    <property type="component" value="Unassembled WGS sequence"/>
</dbReference>
<evidence type="ECO:0000313" key="1">
    <source>
        <dbReference type="EMBL" id="CAD7001424.1"/>
    </source>
</evidence>
<organism evidence="1 2">
    <name type="scientific">Ceratitis capitata</name>
    <name type="common">Mediterranean fruit fly</name>
    <name type="synonym">Tephritis capitata</name>
    <dbReference type="NCBI Taxonomy" id="7213"/>
    <lineage>
        <taxon>Eukaryota</taxon>
        <taxon>Metazoa</taxon>
        <taxon>Ecdysozoa</taxon>
        <taxon>Arthropoda</taxon>
        <taxon>Hexapoda</taxon>
        <taxon>Insecta</taxon>
        <taxon>Pterygota</taxon>
        <taxon>Neoptera</taxon>
        <taxon>Endopterygota</taxon>
        <taxon>Diptera</taxon>
        <taxon>Brachycera</taxon>
        <taxon>Muscomorpha</taxon>
        <taxon>Tephritoidea</taxon>
        <taxon>Tephritidae</taxon>
        <taxon>Ceratitis</taxon>
        <taxon>Ceratitis</taxon>
    </lineage>
</organism>